<organism evidence="4 5">
    <name type="scientific">Streptacidiphilus pinicola</name>
    <dbReference type="NCBI Taxonomy" id="2219663"/>
    <lineage>
        <taxon>Bacteria</taxon>
        <taxon>Bacillati</taxon>
        <taxon>Actinomycetota</taxon>
        <taxon>Actinomycetes</taxon>
        <taxon>Kitasatosporales</taxon>
        <taxon>Streptomycetaceae</taxon>
        <taxon>Streptacidiphilus</taxon>
    </lineage>
</organism>
<accession>A0A2X0IFP1</accession>
<dbReference type="InterPro" id="IPR016181">
    <property type="entry name" value="Acyl_CoA_acyltransferase"/>
</dbReference>
<dbReference type="Gene3D" id="3.40.630.30">
    <property type="match status" value="1"/>
</dbReference>
<sequence length="181" mass="19342">MTTVIELPATTLTAWHIAEIHPGDRADVHQLFAACSGESVQHRFRARLPAFPARHLDELLAGPPEIHDALTVRAGAGRELVALGSLAVPYGPHDGHTAELALLVADAWQRRGLGRALAAALVARAARRGVTRIVAEVEHGRGRLLTAVGRGLTPVSRTAHRDGLTGIFAIPELPALYRLEP</sequence>
<dbReference type="InterPro" id="IPR000182">
    <property type="entry name" value="GNAT_dom"/>
</dbReference>
<evidence type="ECO:0000313" key="5">
    <source>
        <dbReference type="Proteomes" id="UP000248889"/>
    </source>
</evidence>
<dbReference type="OrthoDB" id="4256927at2"/>
<evidence type="ECO:0000256" key="2">
    <source>
        <dbReference type="ARBA" id="ARBA00023315"/>
    </source>
</evidence>
<dbReference type="AlphaFoldDB" id="A0A2X0IFP1"/>
<dbReference type="PROSITE" id="PS51186">
    <property type="entry name" value="GNAT"/>
    <property type="match status" value="1"/>
</dbReference>
<protein>
    <recommendedName>
        <fullName evidence="3">N-acetyltransferase domain-containing protein</fullName>
    </recommendedName>
</protein>
<evidence type="ECO:0000259" key="3">
    <source>
        <dbReference type="PROSITE" id="PS51186"/>
    </source>
</evidence>
<dbReference type="RefSeq" id="WP_111502659.1">
    <property type="nucleotide sequence ID" value="NZ_QKYN01000075.1"/>
</dbReference>
<keyword evidence="2" id="KW-0012">Acyltransferase</keyword>
<proteinExistence type="predicted"/>
<name>A0A2X0IFP1_9ACTN</name>
<evidence type="ECO:0000256" key="1">
    <source>
        <dbReference type="ARBA" id="ARBA00022679"/>
    </source>
</evidence>
<dbReference type="EMBL" id="QKYN01000075">
    <property type="protein sequence ID" value="RAG83872.1"/>
    <property type="molecule type" value="Genomic_DNA"/>
</dbReference>
<dbReference type="PANTHER" id="PTHR43877">
    <property type="entry name" value="AMINOALKYLPHOSPHONATE N-ACETYLTRANSFERASE-RELATED-RELATED"/>
    <property type="match status" value="1"/>
</dbReference>
<dbReference type="InterPro" id="IPR050832">
    <property type="entry name" value="Bact_Acetyltransf"/>
</dbReference>
<evidence type="ECO:0000313" key="4">
    <source>
        <dbReference type="EMBL" id="RAG83872.1"/>
    </source>
</evidence>
<dbReference type="Pfam" id="PF00583">
    <property type="entry name" value="Acetyltransf_1"/>
    <property type="match status" value="1"/>
</dbReference>
<gene>
    <name evidence="4" type="ORF">DN069_19905</name>
</gene>
<keyword evidence="1" id="KW-0808">Transferase</keyword>
<dbReference type="SUPFAM" id="SSF55729">
    <property type="entry name" value="Acyl-CoA N-acyltransferases (Nat)"/>
    <property type="match status" value="1"/>
</dbReference>
<reference evidence="4 5" key="1">
    <citation type="submission" date="2018-06" db="EMBL/GenBank/DDBJ databases">
        <title>Streptacidiphilus pinicola sp. nov., isolated from pine grove soil.</title>
        <authorList>
            <person name="Roh S.G."/>
            <person name="Park S."/>
            <person name="Kim M.-K."/>
            <person name="Yun B.-R."/>
            <person name="Park J."/>
            <person name="Kim M.J."/>
            <person name="Kim Y.S."/>
            <person name="Kim S.B."/>
        </authorList>
    </citation>
    <scope>NUCLEOTIDE SEQUENCE [LARGE SCALE GENOMIC DNA]</scope>
    <source>
        <strain evidence="4 5">MMS16-CNU450</strain>
    </source>
</reference>
<feature type="domain" description="N-acetyltransferase" evidence="3">
    <location>
        <begin position="15"/>
        <end position="174"/>
    </location>
</feature>
<dbReference type="GO" id="GO:0016747">
    <property type="term" value="F:acyltransferase activity, transferring groups other than amino-acyl groups"/>
    <property type="evidence" value="ECO:0007669"/>
    <property type="project" value="InterPro"/>
</dbReference>
<dbReference type="Proteomes" id="UP000248889">
    <property type="component" value="Unassembled WGS sequence"/>
</dbReference>
<keyword evidence="5" id="KW-1185">Reference proteome</keyword>
<comment type="caution">
    <text evidence="4">The sequence shown here is derived from an EMBL/GenBank/DDBJ whole genome shotgun (WGS) entry which is preliminary data.</text>
</comment>